<dbReference type="GO" id="GO:0003690">
    <property type="term" value="F:double-stranded DNA binding"/>
    <property type="evidence" value="ECO:0007669"/>
    <property type="project" value="TreeGrafter"/>
</dbReference>
<name>A0AAV7GKM1_DENCH</name>
<dbReference type="InterPro" id="IPR005161">
    <property type="entry name" value="Ku_N"/>
</dbReference>
<sequence length="76" mass="8612">MARNKEALVLVVDVGPTMHDSLPDIEKLFTMLVQKKLMYSKNDEVGIVLFGTEGAIPFPFSNPLLFFNEKCILFYS</sequence>
<dbReference type="Gene3D" id="3.40.50.410">
    <property type="entry name" value="von Willebrand factor, type A domain"/>
    <property type="match status" value="1"/>
</dbReference>
<gene>
    <name evidence="2" type="ORF">IEQ34_014212</name>
</gene>
<dbReference type="Pfam" id="PF03731">
    <property type="entry name" value="Ku_N"/>
    <property type="match status" value="1"/>
</dbReference>
<dbReference type="PANTHER" id="PTHR12604:SF4">
    <property type="entry name" value="X-RAY REPAIR CROSS-COMPLEMENTING PROTEIN 5"/>
    <property type="match status" value="1"/>
</dbReference>
<organism evidence="2 3">
    <name type="scientific">Dendrobium chrysotoxum</name>
    <name type="common">Orchid</name>
    <dbReference type="NCBI Taxonomy" id="161865"/>
    <lineage>
        <taxon>Eukaryota</taxon>
        <taxon>Viridiplantae</taxon>
        <taxon>Streptophyta</taxon>
        <taxon>Embryophyta</taxon>
        <taxon>Tracheophyta</taxon>
        <taxon>Spermatophyta</taxon>
        <taxon>Magnoliopsida</taxon>
        <taxon>Liliopsida</taxon>
        <taxon>Asparagales</taxon>
        <taxon>Orchidaceae</taxon>
        <taxon>Epidendroideae</taxon>
        <taxon>Malaxideae</taxon>
        <taxon>Dendrobiinae</taxon>
        <taxon>Dendrobium</taxon>
    </lineage>
</organism>
<proteinExistence type="predicted"/>
<comment type="caution">
    <text evidence="2">The sequence shown here is derived from an EMBL/GenBank/DDBJ whole genome shotgun (WGS) entry which is preliminary data.</text>
</comment>
<dbReference type="GO" id="GO:0043564">
    <property type="term" value="C:Ku70:Ku80 complex"/>
    <property type="evidence" value="ECO:0007669"/>
    <property type="project" value="TreeGrafter"/>
</dbReference>
<dbReference type="EMBL" id="JAGFBR010000013">
    <property type="protein sequence ID" value="KAH0456305.1"/>
    <property type="molecule type" value="Genomic_DNA"/>
</dbReference>
<protein>
    <recommendedName>
        <fullName evidence="1">Ku70/Ku80 N-terminal alpha/beta domain-containing protein</fullName>
    </recommendedName>
</protein>
<dbReference type="InterPro" id="IPR036465">
    <property type="entry name" value="vWFA_dom_sf"/>
</dbReference>
<dbReference type="GO" id="GO:0006303">
    <property type="term" value="P:double-strand break repair via nonhomologous end joining"/>
    <property type="evidence" value="ECO:0007669"/>
    <property type="project" value="TreeGrafter"/>
</dbReference>
<reference evidence="2 3" key="1">
    <citation type="journal article" date="2021" name="Hortic Res">
        <title>Chromosome-scale assembly of the Dendrobium chrysotoxum genome enhances the understanding of orchid evolution.</title>
        <authorList>
            <person name="Zhang Y."/>
            <person name="Zhang G.Q."/>
            <person name="Zhang D."/>
            <person name="Liu X.D."/>
            <person name="Xu X.Y."/>
            <person name="Sun W.H."/>
            <person name="Yu X."/>
            <person name="Zhu X."/>
            <person name="Wang Z.W."/>
            <person name="Zhao X."/>
            <person name="Zhong W.Y."/>
            <person name="Chen H."/>
            <person name="Yin W.L."/>
            <person name="Huang T."/>
            <person name="Niu S.C."/>
            <person name="Liu Z.J."/>
        </authorList>
    </citation>
    <scope>NUCLEOTIDE SEQUENCE [LARGE SCALE GENOMIC DNA]</scope>
    <source>
        <strain evidence="2">Lindl</strain>
    </source>
</reference>
<dbReference type="GO" id="GO:0042162">
    <property type="term" value="F:telomeric DNA binding"/>
    <property type="evidence" value="ECO:0007669"/>
    <property type="project" value="TreeGrafter"/>
</dbReference>
<dbReference type="GO" id="GO:0000723">
    <property type="term" value="P:telomere maintenance"/>
    <property type="evidence" value="ECO:0007669"/>
    <property type="project" value="TreeGrafter"/>
</dbReference>
<dbReference type="PANTHER" id="PTHR12604">
    <property type="entry name" value="KU AUTOANTIGEN DNA HELICASE"/>
    <property type="match status" value="1"/>
</dbReference>
<keyword evidence="3" id="KW-1185">Reference proteome</keyword>
<evidence type="ECO:0000313" key="3">
    <source>
        <dbReference type="Proteomes" id="UP000775213"/>
    </source>
</evidence>
<dbReference type="AlphaFoldDB" id="A0AAV7GKM1"/>
<evidence type="ECO:0000259" key="1">
    <source>
        <dbReference type="Pfam" id="PF03731"/>
    </source>
</evidence>
<evidence type="ECO:0000313" key="2">
    <source>
        <dbReference type="EMBL" id="KAH0456305.1"/>
    </source>
</evidence>
<feature type="domain" description="Ku70/Ku80 N-terminal alpha/beta" evidence="1">
    <location>
        <begin position="7"/>
        <end position="54"/>
    </location>
</feature>
<dbReference type="Proteomes" id="UP000775213">
    <property type="component" value="Unassembled WGS sequence"/>
</dbReference>
<dbReference type="SUPFAM" id="SSF53300">
    <property type="entry name" value="vWA-like"/>
    <property type="match status" value="1"/>
</dbReference>
<accession>A0AAV7GKM1</accession>